<dbReference type="CDD" id="cd04905">
    <property type="entry name" value="ACT_CM-PDT"/>
    <property type="match status" value="1"/>
</dbReference>
<name>A0A255Z8X5_9PROT</name>
<dbReference type="AlphaFoldDB" id="A0A255Z8X5"/>
<dbReference type="Gene3D" id="3.40.190.10">
    <property type="entry name" value="Periplasmic binding protein-like II"/>
    <property type="match status" value="2"/>
</dbReference>
<gene>
    <name evidence="11" type="ORF">CHU95_00155</name>
</gene>
<dbReference type="InterPro" id="IPR018528">
    <property type="entry name" value="Preph_deHydtase_CS"/>
</dbReference>
<dbReference type="GO" id="GO:0005737">
    <property type="term" value="C:cytoplasm"/>
    <property type="evidence" value="ECO:0007669"/>
    <property type="project" value="TreeGrafter"/>
</dbReference>
<dbReference type="PANTHER" id="PTHR21022:SF19">
    <property type="entry name" value="PREPHENATE DEHYDRATASE-RELATED"/>
    <property type="match status" value="1"/>
</dbReference>
<keyword evidence="12" id="KW-1185">Reference proteome</keyword>
<organism evidence="11 12">
    <name type="scientific">Niveispirillum lacus</name>
    <dbReference type="NCBI Taxonomy" id="1981099"/>
    <lineage>
        <taxon>Bacteria</taxon>
        <taxon>Pseudomonadati</taxon>
        <taxon>Pseudomonadota</taxon>
        <taxon>Alphaproteobacteria</taxon>
        <taxon>Rhodospirillales</taxon>
        <taxon>Azospirillaceae</taxon>
        <taxon>Niveispirillum</taxon>
    </lineage>
</organism>
<evidence type="ECO:0000313" key="12">
    <source>
        <dbReference type="Proteomes" id="UP000216998"/>
    </source>
</evidence>
<accession>A0A255Z8X5</accession>
<dbReference type="SUPFAM" id="SSF55021">
    <property type="entry name" value="ACT-like"/>
    <property type="match status" value="1"/>
</dbReference>
<dbReference type="EMBL" id="NOXU01000006">
    <property type="protein sequence ID" value="OYQ37918.1"/>
    <property type="molecule type" value="Genomic_DNA"/>
</dbReference>
<protein>
    <recommendedName>
        <fullName evidence="2">prephenate dehydratase</fullName>
        <ecNumber evidence="2">4.2.1.51</ecNumber>
    </recommendedName>
</protein>
<reference evidence="11 12" key="1">
    <citation type="submission" date="2017-07" db="EMBL/GenBank/DDBJ databases">
        <title>Niveispirillum cyanobacteriorum sp. nov., isolated from cyanobacterial aggregates in a eutrophic lake.</title>
        <authorList>
            <person name="Cai H."/>
        </authorList>
    </citation>
    <scope>NUCLEOTIDE SEQUENCE [LARGE SCALE GENOMIC DNA]</scope>
    <source>
        <strain evidence="12">TH1-14</strain>
    </source>
</reference>
<evidence type="ECO:0000256" key="8">
    <source>
        <dbReference type="PIRSR" id="PIRSR001500-2"/>
    </source>
</evidence>
<evidence type="ECO:0000256" key="4">
    <source>
        <dbReference type="ARBA" id="ARBA00023141"/>
    </source>
</evidence>
<dbReference type="Proteomes" id="UP000216998">
    <property type="component" value="Unassembled WGS sequence"/>
</dbReference>
<dbReference type="RefSeq" id="WP_094452521.1">
    <property type="nucleotide sequence ID" value="NZ_NOXU01000006.1"/>
</dbReference>
<evidence type="ECO:0000256" key="6">
    <source>
        <dbReference type="ARBA" id="ARBA00023239"/>
    </source>
</evidence>
<comment type="catalytic activity">
    <reaction evidence="7">
        <text>prephenate + H(+) = 3-phenylpyruvate + CO2 + H2O</text>
        <dbReference type="Rhea" id="RHEA:21648"/>
        <dbReference type="ChEBI" id="CHEBI:15377"/>
        <dbReference type="ChEBI" id="CHEBI:15378"/>
        <dbReference type="ChEBI" id="CHEBI:16526"/>
        <dbReference type="ChEBI" id="CHEBI:18005"/>
        <dbReference type="ChEBI" id="CHEBI:29934"/>
        <dbReference type="EC" id="4.2.1.51"/>
    </reaction>
</comment>
<dbReference type="UniPathway" id="UPA00121">
    <property type="reaction ID" value="UER00345"/>
</dbReference>
<dbReference type="PANTHER" id="PTHR21022">
    <property type="entry name" value="PREPHENATE DEHYDRATASE P PROTEIN"/>
    <property type="match status" value="1"/>
</dbReference>
<evidence type="ECO:0000256" key="7">
    <source>
        <dbReference type="ARBA" id="ARBA00047848"/>
    </source>
</evidence>
<dbReference type="PROSITE" id="PS51171">
    <property type="entry name" value="PREPHENATE_DEHYDR_3"/>
    <property type="match status" value="1"/>
</dbReference>
<feature type="domain" description="ACT" evidence="10">
    <location>
        <begin position="194"/>
        <end position="271"/>
    </location>
</feature>
<sequence>MPASTIAYQGAPGANSDLACRSVFPNLVSLPCASFEDAFAAVHEGRAKLAMIPVENSVAGRVADIHHLLPHGGLHIIGEHYQRVVHCLVAPQGATMEGLTEVHSHIQALSQCRNYLRARGLKPVNNADTAGAAADVARWNDPTKAAISSDLAAEIYGLQVLAKGIEDAAHNTTRFLILAREPSVPERGTDSVTTFVFRVRSRPAALYKALGGFATNGVNITKLESYLVDGRFTAAQFYIDVEGHPEERSLRLAMEELGFFASEVKFLGVYPAHPFRREQQQMGGGI</sequence>
<dbReference type="InterPro" id="IPR002912">
    <property type="entry name" value="ACT_dom"/>
</dbReference>
<evidence type="ECO:0000256" key="1">
    <source>
        <dbReference type="ARBA" id="ARBA00004741"/>
    </source>
</evidence>
<dbReference type="InterPro" id="IPR045865">
    <property type="entry name" value="ACT-like_dom_sf"/>
</dbReference>
<keyword evidence="5" id="KW-0584">Phenylalanine biosynthesis</keyword>
<dbReference type="SUPFAM" id="SSF53850">
    <property type="entry name" value="Periplasmic binding protein-like II"/>
    <property type="match status" value="1"/>
</dbReference>
<dbReference type="GO" id="GO:0009094">
    <property type="term" value="P:L-phenylalanine biosynthetic process"/>
    <property type="evidence" value="ECO:0007669"/>
    <property type="project" value="UniProtKB-UniPathway"/>
</dbReference>
<evidence type="ECO:0000259" key="9">
    <source>
        <dbReference type="PROSITE" id="PS51171"/>
    </source>
</evidence>
<dbReference type="PIRSF" id="PIRSF001500">
    <property type="entry name" value="Chor_mut_pdt_Ppr"/>
    <property type="match status" value="1"/>
</dbReference>
<dbReference type="InterPro" id="IPR008242">
    <property type="entry name" value="Chor_mutase/pphenate_deHydtase"/>
</dbReference>
<dbReference type="Gene3D" id="3.30.70.260">
    <property type="match status" value="1"/>
</dbReference>
<evidence type="ECO:0000256" key="3">
    <source>
        <dbReference type="ARBA" id="ARBA00022605"/>
    </source>
</evidence>
<proteinExistence type="predicted"/>
<dbReference type="InterPro" id="IPR001086">
    <property type="entry name" value="Preph_deHydtase"/>
</dbReference>
<comment type="caution">
    <text evidence="11">The sequence shown here is derived from an EMBL/GenBank/DDBJ whole genome shotgun (WGS) entry which is preliminary data.</text>
</comment>
<evidence type="ECO:0000256" key="5">
    <source>
        <dbReference type="ARBA" id="ARBA00023222"/>
    </source>
</evidence>
<dbReference type="OrthoDB" id="9802281at2"/>
<evidence type="ECO:0000259" key="10">
    <source>
        <dbReference type="PROSITE" id="PS51671"/>
    </source>
</evidence>
<feature type="domain" description="Prephenate dehydratase" evidence="9">
    <location>
        <begin position="5"/>
        <end position="180"/>
    </location>
</feature>
<keyword evidence="4" id="KW-0057">Aromatic amino acid biosynthesis</keyword>
<dbReference type="Pfam" id="PF00800">
    <property type="entry name" value="PDT"/>
    <property type="match status" value="1"/>
</dbReference>
<keyword evidence="3" id="KW-0028">Amino-acid biosynthesis</keyword>
<dbReference type="NCBIfam" id="NF008866">
    <property type="entry name" value="PRK11899.1"/>
    <property type="match status" value="1"/>
</dbReference>
<evidence type="ECO:0000256" key="2">
    <source>
        <dbReference type="ARBA" id="ARBA00013147"/>
    </source>
</evidence>
<keyword evidence="6 11" id="KW-0456">Lyase</keyword>
<feature type="site" description="Essential for prephenate dehydratase activity" evidence="8">
    <location>
        <position position="173"/>
    </location>
</feature>
<dbReference type="PROSITE" id="PS00857">
    <property type="entry name" value="PREPHENATE_DEHYDR_1"/>
    <property type="match status" value="1"/>
</dbReference>
<dbReference type="PROSITE" id="PS51671">
    <property type="entry name" value="ACT"/>
    <property type="match status" value="1"/>
</dbReference>
<evidence type="ECO:0000313" key="11">
    <source>
        <dbReference type="EMBL" id="OYQ37918.1"/>
    </source>
</evidence>
<dbReference type="EC" id="4.2.1.51" evidence="2"/>
<comment type="pathway">
    <text evidence="1">Amino-acid biosynthesis; L-phenylalanine biosynthesis; phenylpyruvate from prephenate: step 1/1.</text>
</comment>
<dbReference type="CDD" id="cd13631">
    <property type="entry name" value="PBP2_Ct-PDT_like"/>
    <property type="match status" value="1"/>
</dbReference>
<dbReference type="GO" id="GO:0004664">
    <property type="term" value="F:prephenate dehydratase activity"/>
    <property type="evidence" value="ECO:0007669"/>
    <property type="project" value="UniProtKB-EC"/>
</dbReference>